<dbReference type="Proteomes" id="UP000287394">
    <property type="component" value="Chromosome"/>
</dbReference>
<sequence>MRHKFHLATLAAIAALPFSSPIHAQIPEPPPAAAATPLPAAPRVALSAAVAQASVPKGVLVLATYPERKSLPSAIPPAAGDSLPQIAQAFGLLKMEFGAVTALGPTMMTVFNDAPSGSDIYSGMPPKQVLVLLAATLSQDQWGLLTGKSGIADSDLTTREQHAMWAALWGYHRIDYQVGNTGTEVHKEDLMRARLRLTSTIRMRLYNKADNSQSLTNEDVDQYGPSGMDGLYMWDDGQSDASHGPLASVEAPNTPKPSDLDWGDRRLRAMIETTGVTTVGGLVDRVRAQTGVEIYADQRMEQWPLLLTGDISAKSAADLLRALAFVVAGAYRRVGPAYVLTDDLTGAGARTQVWRDFERDVETLRRKPVSAASGKIHREHGDADLPTDSPLALSAEQIRNFNQPIENLSHLELPFDQLTPSQKAAAKDLAAALVKVQSQPGHPYQADLTQKVVLQDDPVVHIILPNIPKPLELTDFSPTRYDLFRRSDDENMQGFRQMLLRQKAQQDAKGDKDAAAHLKSLLAQVKRSALLAAPRSEKEAAALLDSMATAGFHELWLKTFTEGQEQRDLLKSTIRYAVQKGITVFPVVSLFSWGQSATEDAWDVTILGENSLQSNAHWRARSADDFAMMQQVKHVRDEIGADFPIPDMGYHEMIVSPFSEATRAKLETVVRDLAATPGIGGMVWNDTLPSGYDDIPRTFDNEFYASLGYTTPARVAFLRKWRVDPIDIVAEQTQAHAWPVWMQPNTEGGTDMSAKWRAFLFGANVEFLRKLSHDAQPKSKGARLPIFVQQRRDYEMTDDKNTHWFGSWDSSSAPLPSLVRAQDTPDAAAKIPDPAAQASSQSKESRIFFTPQSPLDCAKFIALLGDTLKEIATGKSSWQGFVLDVTQLPDGEPLARIAAEMAAKSAAPDVKKAGD</sequence>
<organism evidence="1 2">
    <name type="scientific">Capsulimonas corticalis</name>
    <dbReference type="NCBI Taxonomy" id="2219043"/>
    <lineage>
        <taxon>Bacteria</taxon>
        <taxon>Bacillati</taxon>
        <taxon>Armatimonadota</taxon>
        <taxon>Armatimonadia</taxon>
        <taxon>Capsulimonadales</taxon>
        <taxon>Capsulimonadaceae</taxon>
        <taxon>Capsulimonas</taxon>
    </lineage>
</organism>
<dbReference type="AlphaFoldDB" id="A0A402CP24"/>
<reference evidence="1 2" key="1">
    <citation type="journal article" date="2019" name="Int. J. Syst. Evol. Microbiol.">
        <title>Capsulimonas corticalis gen. nov., sp. nov., an aerobic capsulated bacterium, of a novel bacterial order, Capsulimonadales ord. nov., of the class Armatimonadia of the phylum Armatimonadetes.</title>
        <authorList>
            <person name="Li J."/>
            <person name="Kudo C."/>
            <person name="Tonouchi A."/>
        </authorList>
    </citation>
    <scope>NUCLEOTIDE SEQUENCE [LARGE SCALE GENOMIC DNA]</scope>
    <source>
        <strain evidence="1 2">AX-7</strain>
    </source>
</reference>
<dbReference type="Gene3D" id="3.20.20.80">
    <property type="entry name" value="Glycosidases"/>
    <property type="match status" value="1"/>
</dbReference>
<evidence type="ECO:0000313" key="2">
    <source>
        <dbReference type="Proteomes" id="UP000287394"/>
    </source>
</evidence>
<protein>
    <submittedName>
        <fullName evidence="1">Uncharacterized protein</fullName>
    </submittedName>
</protein>
<gene>
    <name evidence="1" type="ORF">CCAX7_52510</name>
</gene>
<dbReference type="KEGG" id="ccot:CCAX7_52510"/>
<evidence type="ECO:0000313" key="1">
    <source>
        <dbReference type="EMBL" id="BDI33200.1"/>
    </source>
</evidence>
<dbReference type="EMBL" id="AP025739">
    <property type="protein sequence ID" value="BDI33200.1"/>
    <property type="molecule type" value="Genomic_DNA"/>
</dbReference>
<proteinExistence type="predicted"/>
<keyword evidence="2" id="KW-1185">Reference proteome</keyword>
<name>A0A402CP24_9BACT</name>
<accession>A0A402CP24</accession>
<dbReference type="RefSeq" id="WP_119319133.1">
    <property type="nucleotide sequence ID" value="NZ_AP025739.1"/>
</dbReference>